<organism evidence="5 6">
    <name type="scientific">Hyalella azteca</name>
    <name type="common">Amphipod</name>
    <dbReference type="NCBI Taxonomy" id="294128"/>
    <lineage>
        <taxon>Eukaryota</taxon>
        <taxon>Metazoa</taxon>
        <taxon>Ecdysozoa</taxon>
        <taxon>Arthropoda</taxon>
        <taxon>Crustacea</taxon>
        <taxon>Multicrustacea</taxon>
        <taxon>Malacostraca</taxon>
        <taxon>Eumalacostraca</taxon>
        <taxon>Peracarida</taxon>
        <taxon>Amphipoda</taxon>
        <taxon>Senticaudata</taxon>
        <taxon>Talitrida</taxon>
        <taxon>Talitroidea</taxon>
        <taxon>Hyalellidae</taxon>
        <taxon>Hyalella</taxon>
    </lineage>
</organism>
<dbReference type="GeneID" id="108678298"/>
<dbReference type="SUPFAM" id="SSF53187">
    <property type="entry name" value="Zn-dependent exopeptidases"/>
    <property type="match status" value="1"/>
</dbReference>
<evidence type="ECO:0000313" key="6">
    <source>
        <dbReference type="RefSeq" id="XP_018022164.1"/>
    </source>
</evidence>
<dbReference type="PANTHER" id="PTHR11705">
    <property type="entry name" value="PROTEASE FAMILY M14 CARBOXYPEPTIDASE A,B"/>
    <property type="match status" value="1"/>
</dbReference>
<evidence type="ECO:0000256" key="2">
    <source>
        <dbReference type="ARBA" id="ARBA00005988"/>
    </source>
</evidence>
<gene>
    <name evidence="6" type="primary">LOC108678298</name>
</gene>
<keyword evidence="6" id="KW-0378">Hydrolase</keyword>
<accession>A0A8B7P7M0</accession>
<dbReference type="OMA" id="NRNWATH"/>
<dbReference type="AlphaFoldDB" id="A0A8B7P7M0"/>
<dbReference type="Proteomes" id="UP000694843">
    <property type="component" value="Unplaced"/>
</dbReference>
<evidence type="ECO:0000313" key="5">
    <source>
        <dbReference type="Proteomes" id="UP000694843"/>
    </source>
</evidence>
<dbReference type="GO" id="GO:0004181">
    <property type="term" value="F:metallocarboxypeptidase activity"/>
    <property type="evidence" value="ECO:0007669"/>
    <property type="project" value="InterPro"/>
</dbReference>
<dbReference type="OrthoDB" id="6377429at2759"/>
<comment type="caution">
    <text evidence="3">Lacks conserved residue(s) required for the propagation of feature annotation.</text>
</comment>
<feature type="domain" description="Peptidase M14" evidence="4">
    <location>
        <begin position="1"/>
        <end position="127"/>
    </location>
</feature>
<keyword evidence="6" id="KW-0645">Protease</keyword>
<proteinExistence type="inferred from homology"/>
<evidence type="ECO:0000259" key="4">
    <source>
        <dbReference type="PROSITE" id="PS52035"/>
    </source>
</evidence>
<dbReference type="RefSeq" id="XP_018022164.1">
    <property type="nucleotide sequence ID" value="XM_018166675.2"/>
</dbReference>
<comment type="similarity">
    <text evidence="2 3">Belongs to the peptidase M14 family.</text>
</comment>
<dbReference type="KEGG" id="hazt:108678298"/>
<dbReference type="PROSITE" id="PS52035">
    <property type="entry name" value="PEPTIDASE_M14"/>
    <property type="match status" value="1"/>
</dbReference>
<evidence type="ECO:0000256" key="3">
    <source>
        <dbReference type="PROSITE-ProRule" id="PRU01379"/>
    </source>
</evidence>
<dbReference type="InterPro" id="IPR000834">
    <property type="entry name" value="Peptidase_M14"/>
</dbReference>
<keyword evidence="6" id="KW-0121">Carboxypeptidase</keyword>
<protein>
    <submittedName>
        <fullName evidence="6">Zinc carboxypeptidase</fullName>
    </submittedName>
</protein>
<name>A0A8B7P7M0_HYAAZ</name>
<comment type="cofactor">
    <cofactor evidence="1">
        <name>Zn(2+)</name>
        <dbReference type="ChEBI" id="CHEBI:29105"/>
    </cofactor>
</comment>
<sequence length="127" mass="14029">MVIIRPSASATATTNETGGPAVIILDSATHAREWLTVSTTLYVIQQLLDQPSSPARGVEWRIIPVVNPDGYVYSWEKDRLWRKNRRSLPGHCQGVDLNRNFDVNFGGSSFTAACTTFAACRASFELL</sequence>
<dbReference type="Pfam" id="PF00246">
    <property type="entry name" value="Peptidase_M14"/>
    <property type="match status" value="1"/>
</dbReference>
<evidence type="ECO:0000256" key="1">
    <source>
        <dbReference type="ARBA" id="ARBA00001947"/>
    </source>
</evidence>
<reference evidence="6" key="1">
    <citation type="submission" date="2025-08" db="UniProtKB">
        <authorList>
            <consortium name="RefSeq"/>
        </authorList>
    </citation>
    <scope>IDENTIFICATION</scope>
    <source>
        <tissue evidence="6">Whole organism</tissue>
    </source>
</reference>
<dbReference type="GO" id="GO:0006508">
    <property type="term" value="P:proteolysis"/>
    <property type="evidence" value="ECO:0007669"/>
    <property type="project" value="InterPro"/>
</dbReference>
<dbReference type="GO" id="GO:0008270">
    <property type="term" value="F:zinc ion binding"/>
    <property type="evidence" value="ECO:0007669"/>
    <property type="project" value="InterPro"/>
</dbReference>
<dbReference type="PANTHER" id="PTHR11705:SF91">
    <property type="entry name" value="FI01817P-RELATED"/>
    <property type="match status" value="1"/>
</dbReference>
<dbReference type="Gene3D" id="3.40.630.10">
    <property type="entry name" value="Zn peptidases"/>
    <property type="match status" value="1"/>
</dbReference>
<dbReference type="GO" id="GO:0005615">
    <property type="term" value="C:extracellular space"/>
    <property type="evidence" value="ECO:0007669"/>
    <property type="project" value="TreeGrafter"/>
</dbReference>
<keyword evidence="5" id="KW-1185">Reference proteome</keyword>